<dbReference type="InterPro" id="IPR031680">
    <property type="entry name" value="Hepar_II_III_N"/>
</dbReference>
<dbReference type="PANTHER" id="PTHR39210">
    <property type="entry name" value="HEPARIN-SULFATE LYASE"/>
    <property type="match status" value="1"/>
</dbReference>
<evidence type="ECO:0000313" key="7">
    <source>
        <dbReference type="EMBL" id="AYE33672.1"/>
    </source>
</evidence>
<dbReference type="Gene3D" id="1.50.10.100">
    <property type="entry name" value="Chondroitin AC/alginate lyase"/>
    <property type="match status" value="1"/>
</dbReference>
<comment type="subcellular location">
    <subcellularLocation>
        <location evidence="1">Periplasm</location>
    </subcellularLocation>
</comment>
<evidence type="ECO:0000259" key="6">
    <source>
        <dbReference type="Pfam" id="PF16889"/>
    </source>
</evidence>
<dbReference type="Pfam" id="PF07940">
    <property type="entry name" value="Hepar_II_III_C"/>
    <property type="match status" value="1"/>
</dbReference>
<name>A0A9N7PK47_CLOSE</name>
<keyword evidence="2" id="KW-0732">Signal</keyword>
<accession>A0A9N7PK47</accession>
<dbReference type="Pfam" id="PF16889">
    <property type="entry name" value="Hepar_II_III_N"/>
    <property type="match status" value="1"/>
</dbReference>
<evidence type="ECO:0000256" key="3">
    <source>
        <dbReference type="ARBA" id="ARBA00022764"/>
    </source>
</evidence>
<evidence type="ECO:0000313" key="8">
    <source>
        <dbReference type="EMBL" id="USS00231.1"/>
    </source>
</evidence>
<gene>
    <name evidence="7" type="ORF">CP523_03900</name>
    <name evidence="8" type="ORF">NH397_12140</name>
</gene>
<evidence type="ECO:0000256" key="2">
    <source>
        <dbReference type="ARBA" id="ARBA00022729"/>
    </source>
</evidence>
<dbReference type="Proteomes" id="UP000280586">
    <property type="component" value="Chromosome"/>
</dbReference>
<evidence type="ECO:0000256" key="4">
    <source>
        <dbReference type="ARBA" id="ARBA00023239"/>
    </source>
</evidence>
<dbReference type="EMBL" id="CP099799">
    <property type="protein sequence ID" value="USS00231.1"/>
    <property type="molecule type" value="Genomic_DNA"/>
</dbReference>
<dbReference type="EMBL" id="CP023671">
    <property type="protein sequence ID" value="AYE33672.1"/>
    <property type="molecule type" value="Genomic_DNA"/>
</dbReference>
<dbReference type="KEGG" id="csep:CP523_03900"/>
<keyword evidence="4" id="KW-0456">Lyase</keyword>
<dbReference type="GO" id="GO:0042597">
    <property type="term" value="C:periplasmic space"/>
    <property type="evidence" value="ECO:0007669"/>
    <property type="project" value="UniProtKB-SubCell"/>
</dbReference>
<organism evidence="7 9">
    <name type="scientific">Clostridium septicum</name>
    <dbReference type="NCBI Taxonomy" id="1504"/>
    <lineage>
        <taxon>Bacteria</taxon>
        <taxon>Bacillati</taxon>
        <taxon>Bacillota</taxon>
        <taxon>Clostridia</taxon>
        <taxon>Eubacteriales</taxon>
        <taxon>Clostridiaceae</taxon>
        <taxon>Clostridium</taxon>
    </lineage>
</organism>
<reference evidence="8" key="2">
    <citation type="submission" date="2022-06" db="EMBL/GenBank/DDBJ databases">
        <authorList>
            <person name="Holder M.E."/>
            <person name="Ajami N.J."/>
            <person name="Petrosino J.F."/>
        </authorList>
    </citation>
    <scope>NUCLEOTIDE SEQUENCE</scope>
    <source>
        <strain evidence="8">RMA 8861</strain>
    </source>
</reference>
<dbReference type="InterPro" id="IPR012480">
    <property type="entry name" value="Hepar_II_III_C"/>
</dbReference>
<evidence type="ECO:0000313" key="9">
    <source>
        <dbReference type="Proteomes" id="UP000280586"/>
    </source>
</evidence>
<dbReference type="AlphaFoldDB" id="A0A9N7PK47"/>
<dbReference type="SUPFAM" id="SSF48230">
    <property type="entry name" value="Chondroitin AC/alginate lyase"/>
    <property type="match status" value="1"/>
</dbReference>
<keyword evidence="10" id="KW-1185">Reference proteome</keyword>
<dbReference type="GeneID" id="303559827"/>
<sequence>MIKFEKELVALKKNVKKIMKDYDVDFVKNYIKEKCRTEYLKKLLGANLLLKNSFIFDETWDMEQCRIPYVNNPVKWDFTPNGDEEWIFMLNRHEYLNKLILAYYIEKDEIYINKWKELVLNWIDNNEIKSEGGCTIRTIDTGIRCQSWLNSLFHIINEEKISDEELLKIILSIKEQILYLRGAYIDKYILSNWGVLQTTSIMCCYLLLKDFIKDEELFNWALEQTYNQMDIQVFDDGSHWEQSVMYHVEVLNCSMKVISTCEKFGFELKNEYKEKVHSMARYLMYCGGPRSIQEAQCDSDRTDIRDVLVKGAILFEDEELKGIAFKEIDLSSIYMLGKKGYEKFKSINGRIPTEINKSFVDSGNIYIRSDFKEDASFTYIQNGTLGSGHGHADLGHISLYYKGEPFLVDSGRYTYVEEDVMREYLKSAKAHNVSVIDKEPFGIPNKSWGYKKYSDVLKNYFVNKGEISYSEIAYLGELKDKTQYTVIRKVLFLSPRIWIIVNEVRCTGNHSCENYYVLDSKVKIREESKYLLAENKSGKLRIYNYGSDEINIKNTLISKNYNQIENSKRLETSTEFNNKLINYDIIIGDDGFSDIIITDGDLKQYNNNERLSKDKVIVKNIKLGNNEEYVIIIFNEETYKGGKVYFYDKTPIYGKVVVIHKNSDMSKVIRLRG</sequence>
<dbReference type="Gene3D" id="2.70.98.70">
    <property type="match status" value="1"/>
</dbReference>
<feature type="domain" description="Heparinase II/III-like C-terminal" evidence="5">
    <location>
        <begin position="356"/>
        <end position="572"/>
    </location>
</feature>
<dbReference type="PANTHER" id="PTHR39210:SF1">
    <property type="entry name" value="HEPARIN-SULFATE LYASE"/>
    <property type="match status" value="1"/>
</dbReference>
<dbReference type="Proteomes" id="UP001055437">
    <property type="component" value="Chromosome"/>
</dbReference>
<dbReference type="OrthoDB" id="7335480at2"/>
<evidence type="ECO:0000256" key="1">
    <source>
        <dbReference type="ARBA" id="ARBA00004418"/>
    </source>
</evidence>
<dbReference type="RefSeq" id="WP_066675512.1">
    <property type="nucleotide sequence ID" value="NZ_CABMIZ010000009.1"/>
</dbReference>
<reference evidence="7 9" key="1">
    <citation type="submission" date="2017-09" db="EMBL/GenBank/DDBJ databases">
        <authorList>
            <person name="Thomas P."/>
            <person name="Seyboldt C."/>
        </authorList>
    </citation>
    <scope>NUCLEOTIDE SEQUENCE [LARGE SCALE GENOMIC DNA]</scope>
    <source>
        <strain evidence="7 9">DSM 7534</strain>
    </source>
</reference>
<evidence type="ECO:0000259" key="5">
    <source>
        <dbReference type="Pfam" id="PF07940"/>
    </source>
</evidence>
<protein>
    <submittedName>
        <fullName evidence="7 8">Heparinase</fullName>
    </submittedName>
</protein>
<keyword evidence="3" id="KW-0574">Periplasm</keyword>
<dbReference type="GO" id="GO:0016829">
    <property type="term" value="F:lyase activity"/>
    <property type="evidence" value="ECO:0007669"/>
    <property type="project" value="UniProtKB-KW"/>
</dbReference>
<feature type="domain" description="Heparin-sulfate lyase N-terminal" evidence="6">
    <location>
        <begin position="50"/>
        <end position="303"/>
    </location>
</feature>
<proteinExistence type="predicted"/>
<evidence type="ECO:0000313" key="10">
    <source>
        <dbReference type="Proteomes" id="UP001055437"/>
    </source>
</evidence>
<dbReference type="InterPro" id="IPR008929">
    <property type="entry name" value="Chondroitin_lyas"/>
</dbReference>